<dbReference type="AlphaFoldDB" id="A0A5D0J752"/>
<evidence type="ECO:0000313" key="6">
    <source>
        <dbReference type="Proteomes" id="UP000323930"/>
    </source>
</evidence>
<dbReference type="Gene3D" id="1.10.10.10">
    <property type="entry name" value="Winged helix-like DNA-binding domain superfamily/Winged helix DNA-binding domain"/>
    <property type="match status" value="1"/>
</dbReference>
<dbReference type="InterPro" id="IPR055166">
    <property type="entry name" value="Transc_reg_Sar_Rot_HTH"/>
</dbReference>
<dbReference type="PANTHER" id="PTHR33164:SF64">
    <property type="entry name" value="TRANSCRIPTIONAL REGULATOR SLYA"/>
    <property type="match status" value="1"/>
</dbReference>
<dbReference type="PRINTS" id="PR00598">
    <property type="entry name" value="HTHMARR"/>
</dbReference>
<proteinExistence type="predicted"/>
<dbReference type="GO" id="GO:0003677">
    <property type="term" value="F:DNA binding"/>
    <property type="evidence" value="ECO:0007669"/>
    <property type="project" value="UniProtKB-KW"/>
</dbReference>
<gene>
    <name evidence="5" type="ORF">FUA24_01835</name>
</gene>
<dbReference type="GO" id="GO:0006950">
    <property type="term" value="P:response to stress"/>
    <property type="evidence" value="ECO:0007669"/>
    <property type="project" value="TreeGrafter"/>
</dbReference>
<accession>A0A5D0J752</accession>
<keyword evidence="2" id="KW-0238">DNA-binding</keyword>
<dbReference type="GO" id="GO:0003700">
    <property type="term" value="F:DNA-binding transcription factor activity"/>
    <property type="evidence" value="ECO:0007669"/>
    <property type="project" value="InterPro"/>
</dbReference>
<dbReference type="InterPro" id="IPR000835">
    <property type="entry name" value="HTH_MarR-typ"/>
</dbReference>
<feature type="domain" description="HTH marR-type" evidence="4">
    <location>
        <begin position="3"/>
        <end position="137"/>
    </location>
</feature>
<dbReference type="InterPro" id="IPR036390">
    <property type="entry name" value="WH_DNA-bd_sf"/>
</dbReference>
<evidence type="ECO:0000259" key="4">
    <source>
        <dbReference type="PROSITE" id="PS50995"/>
    </source>
</evidence>
<dbReference type="InterPro" id="IPR036388">
    <property type="entry name" value="WH-like_DNA-bd_sf"/>
</dbReference>
<evidence type="ECO:0000256" key="2">
    <source>
        <dbReference type="ARBA" id="ARBA00023125"/>
    </source>
</evidence>
<evidence type="ECO:0000313" key="5">
    <source>
        <dbReference type="EMBL" id="TYA92195.1"/>
    </source>
</evidence>
<name>A0A5D0J752_9FLAO</name>
<dbReference type="PROSITE" id="PS50995">
    <property type="entry name" value="HTH_MARR_2"/>
    <property type="match status" value="1"/>
</dbReference>
<dbReference type="PANTHER" id="PTHR33164">
    <property type="entry name" value="TRANSCRIPTIONAL REGULATOR, MARR FAMILY"/>
    <property type="match status" value="1"/>
</dbReference>
<dbReference type="RefSeq" id="WP_148539801.1">
    <property type="nucleotide sequence ID" value="NZ_VSDQ01000163.1"/>
</dbReference>
<keyword evidence="6" id="KW-1185">Reference proteome</keyword>
<evidence type="ECO:0000256" key="3">
    <source>
        <dbReference type="ARBA" id="ARBA00023163"/>
    </source>
</evidence>
<dbReference type="Proteomes" id="UP000323930">
    <property type="component" value="Unassembled WGS sequence"/>
</dbReference>
<dbReference type="InterPro" id="IPR039422">
    <property type="entry name" value="MarR/SlyA-like"/>
</dbReference>
<reference evidence="5 6" key="1">
    <citation type="submission" date="2019-08" db="EMBL/GenBank/DDBJ databases">
        <title>Seonamhaeicola sediminis sp. nov., isolated from marine sediment.</title>
        <authorList>
            <person name="Cao W.R."/>
        </authorList>
    </citation>
    <scope>NUCLEOTIDE SEQUENCE [LARGE SCALE GENOMIC DNA]</scope>
    <source>
        <strain evidence="5 6">B011</strain>
    </source>
</reference>
<sequence length="141" mass="16486">MTEKNLYYLIELTARKIRHYGQTILNEHGLNLSIEQWLVLKTVSENEGINQIKIGELLIKDKPTISRMIKNLVNQEYIVKRNDTKDLRQYAIYLTPKGNELLKRLLPIIEDIRLKGLNNLTEDEQLAANSILLKIQNNLFE</sequence>
<dbReference type="EMBL" id="VSDQ01000163">
    <property type="protein sequence ID" value="TYA92195.1"/>
    <property type="molecule type" value="Genomic_DNA"/>
</dbReference>
<protein>
    <submittedName>
        <fullName evidence="5">MarR family transcriptional regulator</fullName>
    </submittedName>
</protein>
<keyword evidence="1" id="KW-0805">Transcription regulation</keyword>
<dbReference type="OrthoDB" id="996843at2"/>
<keyword evidence="3" id="KW-0804">Transcription</keyword>
<dbReference type="SUPFAM" id="SSF46785">
    <property type="entry name" value="Winged helix' DNA-binding domain"/>
    <property type="match status" value="1"/>
</dbReference>
<comment type="caution">
    <text evidence="5">The sequence shown here is derived from an EMBL/GenBank/DDBJ whole genome shotgun (WGS) entry which is preliminary data.</text>
</comment>
<evidence type="ECO:0000256" key="1">
    <source>
        <dbReference type="ARBA" id="ARBA00023015"/>
    </source>
</evidence>
<dbReference type="Pfam" id="PF22381">
    <property type="entry name" value="Staph_reg_Sar_Rot"/>
    <property type="match status" value="1"/>
</dbReference>
<organism evidence="5 6">
    <name type="scientific">Seonamhaeicola marinus</name>
    <dbReference type="NCBI Taxonomy" id="1912246"/>
    <lineage>
        <taxon>Bacteria</taxon>
        <taxon>Pseudomonadati</taxon>
        <taxon>Bacteroidota</taxon>
        <taxon>Flavobacteriia</taxon>
        <taxon>Flavobacteriales</taxon>
        <taxon>Flavobacteriaceae</taxon>
    </lineage>
</organism>
<dbReference type="SMART" id="SM00347">
    <property type="entry name" value="HTH_MARR"/>
    <property type="match status" value="1"/>
</dbReference>